<dbReference type="Gene3D" id="3.40.50.300">
    <property type="entry name" value="P-loop containing nucleotide triphosphate hydrolases"/>
    <property type="match status" value="1"/>
</dbReference>
<dbReference type="PROSITE" id="PS51192">
    <property type="entry name" value="HELICASE_ATP_BIND_1"/>
    <property type="match status" value="1"/>
</dbReference>
<dbReference type="InterPro" id="IPR027417">
    <property type="entry name" value="P-loop_NTPase"/>
</dbReference>
<sequence length="248" mass="28207">MEQLTGTCLAKHLVCLVIDEAHRASGNYSYCGAIRELLAIPVQLRILALTATPGSKQPAVQHIIDNLQISALEYRNESDPDVIPYVHDRKIELIEVALGKEAVDINKRLLEVIRPYVARLSTLGLLQNRDYQTLSPPDLLNSRDKFRRAPPLDLPLNRYGEIEACFGGLITLYHIRKLLSSHGIRPAYEMLEEKLKQWSFARLMGKNEDIRKIKLLMQQSLSHGAPSPKLSKMLEVLVDHFSEWHRLS</sequence>
<keyword evidence="4" id="KW-0067">ATP-binding</keyword>
<dbReference type="PANTHER" id="PTHR14025">
    <property type="entry name" value="FANCONI ANEMIA GROUP M FANCM FAMILY MEMBER"/>
    <property type="match status" value="1"/>
</dbReference>
<dbReference type="InterPro" id="IPR039686">
    <property type="entry name" value="FANCM/Mph1-like_ID"/>
</dbReference>
<dbReference type="GO" id="GO:0036297">
    <property type="term" value="P:interstrand cross-link repair"/>
    <property type="evidence" value="ECO:0007669"/>
    <property type="project" value="TreeGrafter"/>
</dbReference>
<evidence type="ECO:0000256" key="3">
    <source>
        <dbReference type="ARBA" id="ARBA00022806"/>
    </source>
</evidence>
<reference evidence="6" key="1">
    <citation type="submission" date="2020-03" db="EMBL/GenBank/DDBJ databases">
        <authorList>
            <person name="Zhang R."/>
        </authorList>
    </citation>
    <scope>NUCLEOTIDE SEQUENCE</scope>
</reference>
<name>A0A6M2F531_9ROSI</name>
<dbReference type="GO" id="GO:0045003">
    <property type="term" value="P:double-strand break repair via synthesis-dependent strand annealing"/>
    <property type="evidence" value="ECO:0007669"/>
    <property type="project" value="TreeGrafter"/>
</dbReference>
<dbReference type="EMBL" id="GILB01012051">
    <property type="protein sequence ID" value="NUU92384.1"/>
    <property type="molecule type" value="Transcribed_RNA"/>
</dbReference>
<dbReference type="CDD" id="cd12091">
    <property type="entry name" value="FANCM_ID"/>
    <property type="match status" value="1"/>
</dbReference>
<evidence type="ECO:0000256" key="2">
    <source>
        <dbReference type="ARBA" id="ARBA00022801"/>
    </source>
</evidence>
<evidence type="ECO:0000259" key="5">
    <source>
        <dbReference type="PROSITE" id="PS51192"/>
    </source>
</evidence>
<dbReference type="GO" id="GO:0043138">
    <property type="term" value="F:3'-5' DNA helicase activity"/>
    <property type="evidence" value="ECO:0007669"/>
    <property type="project" value="InterPro"/>
</dbReference>
<dbReference type="Gene3D" id="1.20.1320.20">
    <property type="entry name" value="hef helicase domain"/>
    <property type="match status" value="1"/>
</dbReference>
<dbReference type="SUPFAM" id="SSF52540">
    <property type="entry name" value="P-loop containing nucleoside triphosphate hydrolases"/>
    <property type="match status" value="1"/>
</dbReference>
<organism evidence="6">
    <name type="scientific">Populus davidiana</name>
    <dbReference type="NCBI Taxonomy" id="266767"/>
    <lineage>
        <taxon>Eukaryota</taxon>
        <taxon>Viridiplantae</taxon>
        <taxon>Streptophyta</taxon>
        <taxon>Embryophyta</taxon>
        <taxon>Tracheophyta</taxon>
        <taxon>Spermatophyta</taxon>
        <taxon>Magnoliopsida</taxon>
        <taxon>eudicotyledons</taxon>
        <taxon>Gunneridae</taxon>
        <taxon>Pentapetalae</taxon>
        <taxon>rosids</taxon>
        <taxon>fabids</taxon>
        <taxon>Malpighiales</taxon>
        <taxon>Salicaceae</taxon>
        <taxon>Saliceae</taxon>
        <taxon>Populus</taxon>
    </lineage>
</organism>
<accession>A0A6M2F531</accession>
<evidence type="ECO:0000256" key="1">
    <source>
        <dbReference type="ARBA" id="ARBA00022741"/>
    </source>
</evidence>
<dbReference type="InterPro" id="IPR014001">
    <property type="entry name" value="Helicase_ATP-bd"/>
</dbReference>
<keyword evidence="3" id="KW-0347">Helicase</keyword>
<evidence type="ECO:0000313" key="6">
    <source>
        <dbReference type="EMBL" id="NUU92384.1"/>
    </source>
</evidence>
<proteinExistence type="predicted"/>
<keyword evidence="1" id="KW-0547">Nucleotide-binding</keyword>
<dbReference type="GO" id="GO:0005524">
    <property type="term" value="F:ATP binding"/>
    <property type="evidence" value="ECO:0007669"/>
    <property type="project" value="UniProtKB-KW"/>
</dbReference>
<dbReference type="GO" id="GO:0000400">
    <property type="term" value="F:four-way junction DNA binding"/>
    <property type="evidence" value="ECO:0007669"/>
    <property type="project" value="TreeGrafter"/>
</dbReference>
<evidence type="ECO:0000256" key="4">
    <source>
        <dbReference type="ARBA" id="ARBA00022840"/>
    </source>
</evidence>
<feature type="domain" description="Helicase ATP-binding" evidence="5">
    <location>
        <begin position="1"/>
        <end position="71"/>
    </location>
</feature>
<dbReference type="GO" id="GO:0009378">
    <property type="term" value="F:four-way junction helicase activity"/>
    <property type="evidence" value="ECO:0007669"/>
    <property type="project" value="TreeGrafter"/>
</dbReference>
<protein>
    <recommendedName>
        <fullName evidence="5">Helicase ATP-binding domain-containing protein</fullName>
    </recommendedName>
</protein>
<dbReference type="GO" id="GO:0016787">
    <property type="term" value="F:hydrolase activity"/>
    <property type="evidence" value="ECO:0007669"/>
    <property type="project" value="UniProtKB-KW"/>
</dbReference>
<dbReference type="PANTHER" id="PTHR14025:SF20">
    <property type="entry name" value="FANCONI ANEMIA GROUP M PROTEIN"/>
    <property type="match status" value="1"/>
</dbReference>
<dbReference type="AlphaFoldDB" id="A0A6M2F531"/>
<keyword evidence="2" id="KW-0378">Hydrolase</keyword>